<reference evidence="2 3" key="1">
    <citation type="submission" date="2020-02" db="EMBL/GenBank/DDBJ databases">
        <title>complete genome sequence of Rhodobacteraceae bacterium.</title>
        <authorList>
            <person name="Park J."/>
            <person name="Kim Y.-S."/>
            <person name="Kim K.-H."/>
        </authorList>
    </citation>
    <scope>NUCLEOTIDE SEQUENCE [LARGE SCALE GENOMIC DNA]</scope>
    <source>
        <strain evidence="2 3">RR4-56</strain>
    </source>
</reference>
<dbReference type="AlphaFoldDB" id="A0A7L5C3A3"/>
<organism evidence="2 3">
    <name type="scientific">Pikeienuella piscinae</name>
    <dbReference type="NCBI Taxonomy" id="2748098"/>
    <lineage>
        <taxon>Bacteria</taxon>
        <taxon>Pseudomonadati</taxon>
        <taxon>Pseudomonadota</taxon>
        <taxon>Alphaproteobacteria</taxon>
        <taxon>Rhodobacterales</taxon>
        <taxon>Paracoccaceae</taxon>
        <taxon>Pikeienuella</taxon>
    </lineage>
</organism>
<evidence type="ECO:0000313" key="3">
    <source>
        <dbReference type="Proteomes" id="UP000503336"/>
    </source>
</evidence>
<protein>
    <submittedName>
        <fullName evidence="2">Glycosyltransferase family 2 protein</fullName>
    </submittedName>
</protein>
<evidence type="ECO:0000313" key="2">
    <source>
        <dbReference type="EMBL" id="QIE56349.1"/>
    </source>
</evidence>
<dbReference type="SUPFAM" id="SSF53448">
    <property type="entry name" value="Nucleotide-diphospho-sugar transferases"/>
    <property type="match status" value="1"/>
</dbReference>
<dbReference type="PANTHER" id="PTHR43179">
    <property type="entry name" value="RHAMNOSYLTRANSFERASE WBBL"/>
    <property type="match status" value="1"/>
</dbReference>
<dbReference type="InterPro" id="IPR001173">
    <property type="entry name" value="Glyco_trans_2-like"/>
</dbReference>
<feature type="domain" description="Glycosyltransferase 2-like" evidence="1">
    <location>
        <begin position="7"/>
        <end position="133"/>
    </location>
</feature>
<dbReference type="GO" id="GO:0016740">
    <property type="term" value="F:transferase activity"/>
    <property type="evidence" value="ECO:0007669"/>
    <property type="project" value="UniProtKB-KW"/>
</dbReference>
<dbReference type="CDD" id="cd04186">
    <property type="entry name" value="GT_2_like_c"/>
    <property type="match status" value="1"/>
</dbReference>
<proteinExistence type="predicted"/>
<name>A0A7L5C3A3_9RHOB</name>
<accession>A0A7L5C3A3</accession>
<dbReference type="KEGG" id="hdh:G5B40_13270"/>
<dbReference type="Gene3D" id="3.90.550.10">
    <property type="entry name" value="Spore Coat Polysaccharide Biosynthesis Protein SpsA, Chain A"/>
    <property type="match status" value="1"/>
</dbReference>
<gene>
    <name evidence="2" type="ORF">G5B40_13270</name>
</gene>
<dbReference type="PANTHER" id="PTHR43179:SF7">
    <property type="entry name" value="RHAMNOSYLTRANSFERASE WBBL"/>
    <property type="match status" value="1"/>
</dbReference>
<sequence length="304" mass="34260">MADPILSIIVVSYNTREMTLECLRSVYAETRTPFELIVVDNDSPDGSAEAIGREFPDAMLIAEKINHGFARANNIAAKHARGEFILLLNPDTVVLDGALDRLLAFARARPEARIWGGRTVFGDRSLNPGSCWRRITLWNLFCRAIGAAALFPRSAVLNSEGYGGWDRMSERQVDIVTGCLFLLSRADWEALDGFDPIFFMYGEEADLCMRAAEKLGARPAVTPDAVIVHYHGQSSNVRADKIVRLLQAKREIVRRHFPTWQQPLAAALLALWPWTRSVAYRLIGRESAWVDVWRRRGEWKNGFS</sequence>
<keyword evidence="3" id="KW-1185">Reference proteome</keyword>
<dbReference type="Pfam" id="PF00535">
    <property type="entry name" value="Glycos_transf_2"/>
    <property type="match status" value="1"/>
</dbReference>
<evidence type="ECO:0000259" key="1">
    <source>
        <dbReference type="Pfam" id="PF00535"/>
    </source>
</evidence>
<dbReference type="Proteomes" id="UP000503336">
    <property type="component" value="Chromosome"/>
</dbReference>
<dbReference type="EMBL" id="CP049056">
    <property type="protein sequence ID" value="QIE56349.1"/>
    <property type="molecule type" value="Genomic_DNA"/>
</dbReference>
<dbReference type="InterPro" id="IPR029044">
    <property type="entry name" value="Nucleotide-diphossugar_trans"/>
</dbReference>
<dbReference type="RefSeq" id="WP_165099473.1">
    <property type="nucleotide sequence ID" value="NZ_CP049056.1"/>
</dbReference>
<keyword evidence="2" id="KW-0808">Transferase</keyword>